<evidence type="ECO:0000256" key="12">
    <source>
        <dbReference type="ARBA" id="ARBA00023128"/>
    </source>
</evidence>
<keyword evidence="11" id="KW-0007">Acetylation</keyword>
<dbReference type="OrthoDB" id="193139at2759"/>
<evidence type="ECO:0000256" key="7">
    <source>
        <dbReference type="ARBA" id="ARBA00022692"/>
    </source>
</evidence>
<dbReference type="InterPro" id="IPR023352">
    <property type="entry name" value="MAPEG-like_dom_sf"/>
</dbReference>
<dbReference type="PANTHER" id="PTHR10689:SF6">
    <property type="entry name" value="MICROSOMAL GLUTATHIONE S-TRANSFERASE 1"/>
    <property type="match status" value="1"/>
</dbReference>
<organism evidence="18">
    <name type="scientific">Darwinula stevensoni</name>
    <dbReference type="NCBI Taxonomy" id="69355"/>
    <lineage>
        <taxon>Eukaryota</taxon>
        <taxon>Metazoa</taxon>
        <taxon>Ecdysozoa</taxon>
        <taxon>Arthropoda</taxon>
        <taxon>Crustacea</taxon>
        <taxon>Oligostraca</taxon>
        <taxon>Ostracoda</taxon>
        <taxon>Podocopa</taxon>
        <taxon>Podocopida</taxon>
        <taxon>Darwinulocopina</taxon>
        <taxon>Darwinuloidea</taxon>
        <taxon>Darwinulidae</taxon>
        <taxon>Darwinula</taxon>
    </lineage>
</organism>
<dbReference type="InterPro" id="IPR001129">
    <property type="entry name" value="Membr-assoc_MAPEG"/>
</dbReference>
<comment type="similarity">
    <text evidence="4">Belongs to the MAPEG family.</text>
</comment>
<evidence type="ECO:0000256" key="17">
    <source>
        <dbReference type="SAM" id="Phobius"/>
    </source>
</evidence>
<evidence type="ECO:0000256" key="13">
    <source>
        <dbReference type="ARBA" id="ARBA00023136"/>
    </source>
</evidence>
<keyword evidence="13 17" id="KW-0472">Membrane</keyword>
<evidence type="ECO:0000256" key="3">
    <source>
        <dbReference type="ARBA" id="ARBA00004477"/>
    </source>
</evidence>
<dbReference type="PANTHER" id="PTHR10689">
    <property type="entry name" value="MICROSOMAL GLUTATHIONE S-TRANSFERASE 1"/>
    <property type="match status" value="1"/>
</dbReference>
<protein>
    <recommendedName>
        <fullName evidence="15">Microsomal glutathione S-transferase 1</fullName>
        <ecNumber evidence="5">2.5.1.18</ecNumber>
    </recommendedName>
</protein>
<sequence length="191" mass="21582">MGLHIPSHDDPILAAYVFYATVLCLKVLLMGPLTGKARFSKKAFANPEDVKFGGKVKLDDPDVERVRRAHLNDLENIPIFVFVAGFYVLTQPSLFVATWVFRIFTISRVIHTFVYVIVPMQPARDISFFVALFSTVFMIFKAFANPEDVKFGGKVTLNDPDVERVRRIAPANLKLHFPEVVKNADSRVLKV</sequence>
<keyword evidence="10 17" id="KW-1133">Transmembrane helix</keyword>
<name>A0A7R8XD87_9CRUS</name>
<keyword evidence="7 17" id="KW-0812">Transmembrane</keyword>
<comment type="catalytic activity">
    <reaction evidence="16">
        <text>RX + glutathione = an S-substituted glutathione + a halide anion + H(+)</text>
        <dbReference type="Rhea" id="RHEA:16437"/>
        <dbReference type="ChEBI" id="CHEBI:15378"/>
        <dbReference type="ChEBI" id="CHEBI:16042"/>
        <dbReference type="ChEBI" id="CHEBI:17792"/>
        <dbReference type="ChEBI" id="CHEBI:57925"/>
        <dbReference type="ChEBI" id="CHEBI:90779"/>
        <dbReference type="EC" id="2.5.1.18"/>
    </reaction>
    <physiologicalReaction direction="left-to-right" evidence="16">
        <dbReference type="Rhea" id="RHEA:16438"/>
    </physiologicalReaction>
</comment>
<evidence type="ECO:0000256" key="4">
    <source>
        <dbReference type="ARBA" id="ARBA00010459"/>
    </source>
</evidence>
<dbReference type="AlphaFoldDB" id="A0A7R8XD87"/>
<evidence type="ECO:0000313" key="19">
    <source>
        <dbReference type="Proteomes" id="UP000677054"/>
    </source>
</evidence>
<evidence type="ECO:0000256" key="1">
    <source>
        <dbReference type="ARBA" id="ARBA00003701"/>
    </source>
</evidence>
<evidence type="ECO:0000256" key="2">
    <source>
        <dbReference type="ARBA" id="ARBA00004294"/>
    </source>
</evidence>
<keyword evidence="8" id="KW-1000">Mitochondrion outer membrane</keyword>
<proteinExistence type="inferred from homology"/>
<evidence type="ECO:0000313" key="18">
    <source>
        <dbReference type="EMBL" id="CAD7247714.1"/>
    </source>
</evidence>
<evidence type="ECO:0000256" key="9">
    <source>
        <dbReference type="ARBA" id="ARBA00022824"/>
    </source>
</evidence>
<comment type="subcellular location">
    <subcellularLocation>
        <location evidence="3">Endoplasmic reticulum membrane</location>
        <topology evidence="3">Multi-pass membrane protein</topology>
    </subcellularLocation>
    <subcellularLocation>
        <location evidence="2">Mitochondrion outer membrane</location>
    </subcellularLocation>
</comment>
<dbReference type="SUPFAM" id="SSF161084">
    <property type="entry name" value="MAPEG domain-like"/>
    <property type="match status" value="1"/>
</dbReference>
<keyword evidence="12" id="KW-0496">Mitochondrion</keyword>
<dbReference type="Proteomes" id="UP000677054">
    <property type="component" value="Unassembled WGS sequence"/>
</dbReference>
<evidence type="ECO:0000256" key="15">
    <source>
        <dbReference type="ARBA" id="ARBA00039397"/>
    </source>
</evidence>
<keyword evidence="19" id="KW-1185">Reference proteome</keyword>
<evidence type="ECO:0000256" key="16">
    <source>
        <dbReference type="ARBA" id="ARBA00049385"/>
    </source>
</evidence>
<feature type="transmembrane region" description="Helical" evidence="17">
    <location>
        <begin position="77"/>
        <end position="106"/>
    </location>
</feature>
<dbReference type="EMBL" id="CAJPEV010001551">
    <property type="protein sequence ID" value="CAG0893253.1"/>
    <property type="molecule type" value="Genomic_DNA"/>
</dbReference>
<keyword evidence="6" id="KW-0808">Transferase</keyword>
<evidence type="ECO:0000256" key="14">
    <source>
        <dbReference type="ARBA" id="ARBA00038540"/>
    </source>
</evidence>
<reference evidence="18" key="1">
    <citation type="submission" date="2020-11" db="EMBL/GenBank/DDBJ databases">
        <authorList>
            <person name="Tran Van P."/>
        </authorList>
    </citation>
    <scope>NUCLEOTIDE SEQUENCE</scope>
</reference>
<dbReference type="Pfam" id="PF01124">
    <property type="entry name" value="MAPEG"/>
    <property type="match status" value="1"/>
</dbReference>
<keyword evidence="9" id="KW-0256">Endoplasmic reticulum</keyword>
<gene>
    <name evidence="18" type="ORF">DSTB1V02_LOCUS7539</name>
</gene>
<feature type="transmembrane region" description="Helical" evidence="17">
    <location>
        <begin position="126"/>
        <end position="144"/>
    </location>
</feature>
<dbReference type="FunFam" id="1.20.120.550:FF:000002">
    <property type="entry name" value="Microsomal glutathione S-transferase 1"/>
    <property type="match status" value="1"/>
</dbReference>
<evidence type="ECO:0000256" key="11">
    <source>
        <dbReference type="ARBA" id="ARBA00022990"/>
    </source>
</evidence>
<evidence type="ECO:0000256" key="6">
    <source>
        <dbReference type="ARBA" id="ARBA00022679"/>
    </source>
</evidence>
<evidence type="ECO:0000256" key="10">
    <source>
        <dbReference type="ARBA" id="ARBA00022989"/>
    </source>
</evidence>
<dbReference type="InterPro" id="IPR040162">
    <property type="entry name" value="MGST1-like"/>
</dbReference>
<comment type="subunit">
    <text evidence="14">Homotrimer; The trimer binds only one molecule of glutathione.</text>
</comment>
<dbReference type="GO" id="GO:0004364">
    <property type="term" value="F:glutathione transferase activity"/>
    <property type="evidence" value="ECO:0007669"/>
    <property type="project" value="UniProtKB-EC"/>
</dbReference>
<evidence type="ECO:0000256" key="8">
    <source>
        <dbReference type="ARBA" id="ARBA00022787"/>
    </source>
</evidence>
<comment type="function">
    <text evidence="1">Conjugation of reduced glutathione to a wide number of exogenous and endogenous hydrophobic electrophiles.</text>
</comment>
<dbReference type="EMBL" id="LR901068">
    <property type="protein sequence ID" value="CAD7247714.1"/>
    <property type="molecule type" value="Genomic_DNA"/>
</dbReference>
<dbReference type="EC" id="2.5.1.18" evidence="5"/>
<evidence type="ECO:0000256" key="5">
    <source>
        <dbReference type="ARBA" id="ARBA00012452"/>
    </source>
</evidence>
<dbReference type="GO" id="GO:0005789">
    <property type="term" value="C:endoplasmic reticulum membrane"/>
    <property type="evidence" value="ECO:0007669"/>
    <property type="project" value="UniProtKB-SubCell"/>
</dbReference>
<feature type="transmembrane region" description="Helical" evidence="17">
    <location>
        <begin position="12"/>
        <end position="33"/>
    </location>
</feature>
<accession>A0A7R8XD87</accession>
<dbReference type="Gene3D" id="1.20.120.550">
    <property type="entry name" value="Membrane associated eicosanoid/glutathione metabolism-like domain"/>
    <property type="match status" value="1"/>
</dbReference>
<dbReference type="GO" id="GO:0005741">
    <property type="term" value="C:mitochondrial outer membrane"/>
    <property type="evidence" value="ECO:0007669"/>
    <property type="project" value="UniProtKB-SubCell"/>
</dbReference>